<evidence type="ECO:0000313" key="2">
    <source>
        <dbReference type="EnsemblPlants" id="OPUNC07G09490.1"/>
    </source>
</evidence>
<dbReference type="AlphaFoldDB" id="A0A0E0LJD7"/>
<dbReference type="InterPro" id="IPR053168">
    <property type="entry name" value="Glutamic_endopeptidase"/>
</dbReference>
<dbReference type="OMA" id="YKAIALW"/>
<dbReference type="PANTHER" id="PTHR31589:SF236">
    <property type="entry name" value="NEPROSIN DOMAIN-CONTAINING PROTEIN"/>
    <property type="match status" value="1"/>
</dbReference>
<evidence type="ECO:0000259" key="1">
    <source>
        <dbReference type="PROSITE" id="PS52045"/>
    </source>
</evidence>
<dbReference type="STRING" id="4537.A0A0E0LJD7"/>
<evidence type="ECO:0000313" key="3">
    <source>
        <dbReference type="Proteomes" id="UP000026962"/>
    </source>
</evidence>
<proteinExistence type="predicted"/>
<dbReference type="PANTHER" id="PTHR31589">
    <property type="entry name" value="PROTEIN, PUTATIVE (DUF239)-RELATED-RELATED"/>
    <property type="match status" value="1"/>
</dbReference>
<dbReference type="Proteomes" id="UP000026962">
    <property type="component" value="Chromosome 7"/>
</dbReference>
<dbReference type="EnsemblPlants" id="OPUNC07G09490.1">
    <property type="protein sequence ID" value="OPUNC07G09490.1"/>
    <property type="gene ID" value="OPUNC07G09490"/>
</dbReference>
<dbReference type="PROSITE" id="PS52045">
    <property type="entry name" value="NEPROSIN_PEP_CD"/>
    <property type="match status" value="1"/>
</dbReference>
<feature type="domain" description="Neprosin PEP catalytic" evidence="1">
    <location>
        <begin position="1"/>
        <end position="130"/>
    </location>
</feature>
<dbReference type="Pfam" id="PF03080">
    <property type="entry name" value="Neprosin"/>
    <property type="match status" value="1"/>
</dbReference>
<organism evidence="2">
    <name type="scientific">Oryza punctata</name>
    <name type="common">Red rice</name>
    <dbReference type="NCBI Taxonomy" id="4537"/>
    <lineage>
        <taxon>Eukaryota</taxon>
        <taxon>Viridiplantae</taxon>
        <taxon>Streptophyta</taxon>
        <taxon>Embryophyta</taxon>
        <taxon>Tracheophyta</taxon>
        <taxon>Spermatophyta</taxon>
        <taxon>Magnoliopsida</taxon>
        <taxon>Liliopsida</taxon>
        <taxon>Poales</taxon>
        <taxon>Poaceae</taxon>
        <taxon>BOP clade</taxon>
        <taxon>Oryzoideae</taxon>
        <taxon>Oryzeae</taxon>
        <taxon>Oryzinae</taxon>
        <taxon>Oryza</taxon>
    </lineage>
</organism>
<accession>A0A0E0LJD7</accession>
<name>A0A0E0LJD7_ORYPU</name>
<sequence length="130" mass="14471">MVYKHLMNGIQMMEDTTRGDWNVYCGFNGDGMNYVGYFPRSVIPTLGDRPVNISFGGFIGHEDTQQPPPMGSGYIPFENAASFRNLQLIDGSGKGHSLSNDLQHSMQGNCYKISHIFSSQFYYGGPNNCK</sequence>
<dbReference type="HOGENOM" id="CLU_030538_4_1_1"/>
<reference evidence="2" key="1">
    <citation type="submission" date="2015-04" db="UniProtKB">
        <authorList>
            <consortium name="EnsemblPlants"/>
        </authorList>
    </citation>
    <scope>IDENTIFICATION</scope>
</reference>
<dbReference type="Gramene" id="OPUNC07G09490.1">
    <property type="protein sequence ID" value="OPUNC07G09490.1"/>
    <property type="gene ID" value="OPUNC07G09490"/>
</dbReference>
<reference evidence="2" key="2">
    <citation type="submission" date="2018-05" db="EMBL/GenBank/DDBJ databases">
        <title>OpunRS2 (Oryza punctata Reference Sequence Version 2).</title>
        <authorList>
            <person name="Zhang J."/>
            <person name="Kudrna D."/>
            <person name="Lee S."/>
            <person name="Talag J."/>
            <person name="Welchert J."/>
            <person name="Wing R.A."/>
        </authorList>
    </citation>
    <scope>NUCLEOTIDE SEQUENCE [LARGE SCALE GENOMIC DNA]</scope>
</reference>
<dbReference type="InterPro" id="IPR004314">
    <property type="entry name" value="Neprosin"/>
</dbReference>
<protein>
    <recommendedName>
        <fullName evidence="1">Neprosin PEP catalytic domain-containing protein</fullName>
    </recommendedName>
</protein>
<keyword evidence="3" id="KW-1185">Reference proteome</keyword>